<evidence type="ECO:0000313" key="1">
    <source>
        <dbReference type="EMBL" id="MFD2204602.1"/>
    </source>
</evidence>
<sequence>MKFNARVFDESFLDRCDERIAAFYQLWKSKCKNNSTPSRSDFDPIEMIEFLPGITLVDVDIETLELTYRLVGTNEVAVRGKDPTGESVKDNFHANTWEDAWGNYGHVIMTQGIAYDDSDIPNSNGVMVGDETIFVPLSPDGEHVNIVMLYSIQRRVSR</sequence>
<proteinExistence type="predicted"/>
<organism evidence="1 2">
    <name type="scientific">Kiloniella antarctica</name>
    <dbReference type="NCBI Taxonomy" id="1550907"/>
    <lineage>
        <taxon>Bacteria</taxon>
        <taxon>Pseudomonadati</taxon>
        <taxon>Pseudomonadota</taxon>
        <taxon>Alphaproteobacteria</taxon>
        <taxon>Rhodospirillales</taxon>
        <taxon>Kiloniellaceae</taxon>
        <taxon>Kiloniella</taxon>
    </lineage>
</organism>
<name>A0ABW5BES8_9PROT</name>
<dbReference type="EMBL" id="JBHUII010000001">
    <property type="protein sequence ID" value="MFD2204602.1"/>
    <property type="molecule type" value="Genomic_DNA"/>
</dbReference>
<reference evidence="2" key="1">
    <citation type="journal article" date="2019" name="Int. J. Syst. Evol. Microbiol.">
        <title>The Global Catalogue of Microorganisms (GCM) 10K type strain sequencing project: providing services to taxonomists for standard genome sequencing and annotation.</title>
        <authorList>
            <consortium name="The Broad Institute Genomics Platform"/>
            <consortium name="The Broad Institute Genome Sequencing Center for Infectious Disease"/>
            <person name="Wu L."/>
            <person name="Ma J."/>
        </authorList>
    </citation>
    <scope>NUCLEOTIDE SEQUENCE [LARGE SCALE GENOMIC DNA]</scope>
    <source>
        <strain evidence="2">CGMCC 4.7192</strain>
    </source>
</reference>
<accession>A0ABW5BES8</accession>
<dbReference type="Pfam" id="PF07310">
    <property type="entry name" value="PAS_5"/>
    <property type="match status" value="1"/>
</dbReference>
<dbReference type="Proteomes" id="UP001597294">
    <property type="component" value="Unassembled WGS sequence"/>
</dbReference>
<dbReference type="InterPro" id="IPR009922">
    <property type="entry name" value="DUF1457"/>
</dbReference>
<gene>
    <name evidence="1" type="ORF">ACFSKO_03220</name>
</gene>
<protein>
    <submittedName>
        <fullName evidence="1">PAS domain-containing protein</fullName>
    </submittedName>
</protein>
<keyword evidence="2" id="KW-1185">Reference proteome</keyword>
<evidence type="ECO:0000313" key="2">
    <source>
        <dbReference type="Proteomes" id="UP001597294"/>
    </source>
</evidence>
<dbReference type="RefSeq" id="WP_380248350.1">
    <property type="nucleotide sequence ID" value="NZ_JBHUII010000001.1"/>
</dbReference>
<comment type="caution">
    <text evidence="1">The sequence shown here is derived from an EMBL/GenBank/DDBJ whole genome shotgun (WGS) entry which is preliminary data.</text>
</comment>